<dbReference type="AlphaFoldDB" id="A0A919K8S4"/>
<protein>
    <recommendedName>
        <fullName evidence="1">Pyrrolo-quinoline quinone repeat domain-containing protein</fullName>
    </recommendedName>
</protein>
<evidence type="ECO:0000259" key="1">
    <source>
        <dbReference type="Pfam" id="PF13360"/>
    </source>
</evidence>
<reference evidence="2" key="1">
    <citation type="submission" date="2021-01" db="EMBL/GenBank/DDBJ databases">
        <title>Whole genome shotgun sequence of Actinoplanes siamensis NBRC 109076.</title>
        <authorList>
            <person name="Komaki H."/>
            <person name="Tamura T."/>
        </authorList>
    </citation>
    <scope>NUCLEOTIDE SEQUENCE</scope>
    <source>
        <strain evidence="2">NBRC 109076</strain>
    </source>
</reference>
<dbReference type="Gene3D" id="2.130.10.10">
    <property type="entry name" value="YVTN repeat-like/Quinoprotein amine dehydrogenase"/>
    <property type="match status" value="1"/>
</dbReference>
<accession>A0A919K8S4</accession>
<gene>
    <name evidence="2" type="ORF">Asi03nite_06340</name>
</gene>
<organism evidence="2 3">
    <name type="scientific">Actinoplanes siamensis</name>
    <dbReference type="NCBI Taxonomy" id="1223317"/>
    <lineage>
        <taxon>Bacteria</taxon>
        <taxon>Bacillati</taxon>
        <taxon>Actinomycetota</taxon>
        <taxon>Actinomycetes</taxon>
        <taxon>Micromonosporales</taxon>
        <taxon>Micromonosporaceae</taxon>
        <taxon>Actinoplanes</taxon>
    </lineage>
</organism>
<keyword evidence="3" id="KW-1185">Reference proteome</keyword>
<evidence type="ECO:0000313" key="3">
    <source>
        <dbReference type="Proteomes" id="UP000629619"/>
    </source>
</evidence>
<dbReference type="InterPro" id="IPR011047">
    <property type="entry name" value="Quinoprotein_ADH-like_sf"/>
</dbReference>
<dbReference type="EMBL" id="BOMW01000006">
    <property type="protein sequence ID" value="GIF03096.1"/>
    <property type="molecule type" value="Genomic_DNA"/>
</dbReference>
<sequence>MTAPPRIGRIMGIIELGDVSAPDFPAGPDPGPAPRRHRRRLRLLAAAAAALCLAGSGRPAPPGLVESWSAATGVDDYPFPFRDAVLLNHSTPDGASAMTVLDLATGEVRWRSSDQGWLNPDPESGQLYAPRRTRTAQLPNATIMFGTDTQTFDAATGRMLWRRDGDELAATAGEVLLGDRDEQGRISALHLVRAGDGGPVWDRPIPVSPRVAVSDEPADTARIVYVTEAGELTTLRYADGARLATRRLPGPPAEPRWVPQILNGMFFDVRGGASATAVTAYRVDTLAQAWRFTTTAGDVYVQDCGPVLCVNDLYQATGVDPATGAARWRLPAADLTPLGGGRLLLTGRDQTADRTVVDASTGRVLGAAPRGSTILLVDGGGLLALRDVPGPPYLVSISRWDPVSGRTALLGAVPGRADACQPAGRRLICHVAGHLGVTDVG</sequence>
<dbReference type="Pfam" id="PF13360">
    <property type="entry name" value="PQQ_2"/>
    <property type="match status" value="1"/>
</dbReference>
<dbReference type="Proteomes" id="UP000629619">
    <property type="component" value="Unassembled WGS sequence"/>
</dbReference>
<feature type="domain" description="Pyrrolo-quinoline quinone repeat" evidence="1">
    <location>
        <begin position="190"/>
        <end position="331"/>
    </location>
</feature>
<proteinExistence type="predicted"/>
<dbReference type="InterPro" id="IPR002372">
    <property type="entry name" value="PQQ_rpt_dom"/>
</dbReference>
<evidence type="ECO:0000313" key="2">
    <source>
        <dbReference type="EMBL" id="GIF03096.1"/>
    </source>
</evidence>
<name>A0A919K8S4_9ACTN</name>
<dbReference type="InterPro" id="IPR015943">
    <property type="entry name" value="WD40/YVTN_repeat-like_dom_sf"/>
</dbReference>
<comment type="caution">
    <text evidence="2">The sequence shown here is derived from an EMBL/GenBank/DDBJ whole genome shotgun (WGS) entry which is preliminary data.</text>
</comment>
<dbReference type="SUPFAM" id="SSF50998">
    <property type="entry name" value="Quinoprotein alcohol dehydrogenase-like"/>
    <property type="match status" value="1"/>
</dbReference>